<dbReference type="Gene3D" id="1.10.10.60">
    <property type="entry name" value="Homeodomain-like"/>
    <property type="match status" value="1"/>
</dbReference>
<organism evidence="5 6">
    <name type="scientific">Hufsiella arboris</name>
    <dbReference type="NCBI Taxonomy" id="2695275"/>
    <lineage>
        <taxon>Bacteria</taxon>
        <taxon>Pseudomonadati</taxon>
        <taxon>Bacteroidota</taxon>
        <taxon>Sphingobacteriia</taxon>
        <taxon>Sphingobacteriales</taxon>
        <taxon>Sphingobacteriaceae</taxon>
        <taxon>Hufsiella</taxon>
    </lineage>
</organism>
<evidence type="ECO:0000313" key="5">
    <source>
        <dbReference type="EMBL" id="MXV53230.1"/>
    </source>
</evidence>
<dbReference type="AlphaFoldDB" id="A0A7K1YFL6"/>
<dbReference type="InterPro" id="IPR009057">
    <property type="entry name" value="Homeodomain-like_sf"/>
</dbReference>
<dbReference type="EMBL" id="WVHT01000015">
    <property type="protein sequence ID" value="MXV53230.1"/>
    <property type="molecule type" value="Genomic_DNA"/>
</dbReference>
<dbReference type="RefSeq" id="WP_160846403.1">
    <property type="nucleotide sequence ID" value="NZ_WVHT01000015.1"/>
</dbReference>
<dbReference type="SUPFAM" id="SSF46689">
    <property type="entry name" value="Homeodomain-like"/>
    <property type="match status" value="1"/>
</dbReference>
<dbReference type="InterPro" id="IPR018060">
    <property type="entry name" value="HTH_AraC"/>
</dbReference>
<evidence type="ECO:0000256" key="3">
    <source>
        <dbReference type="ARBA" id="ARBA00023163"/>
    </source>
</evidence>
<evidence type="ECO:0000256" key="1">
    <source>
        <dbReference type="ARBA" id="ARBA00023015"/>
    </source>
</evidence>
<name>A0A7K1YFL6_9SPHI</name>
<keyword evidence="2" id="KW-0238">DNA-binding</keyword>
<sequence>MIFSPVSILRPYIKSYTVITIEKDLENEVFYPSGYIDFVVNIAGGSAATIINGERKDTPQIELLGHLTVPTKLMAAKNTRILIARIYPYAASLFFNNPVADFTNYATNLHDVFGQEIRDFNEQLLMTSGVHEQINVMDNYFISKLKANEKKLQKILLMRQLCSRICADYESFDMPAFSNDFGMSERKIQNLFLNHVGLNPAGFFSVNRFNKSLDLVLGSQLSLTFVSYECGYYDQAHFIKDFKKFTGITPSEARLSLVKNGQDFQQAVNIGF</sequence>
<dbReference type="GO" id="GO:0043565">
    <property type="term" value="F:sequence-specific DNA binding"/>
    <property type="evidence" value="ECO:0007669"/>
    <property type="project" value="InterPro"/>
</dbReference>
<gene>
    <name evidence="5" type="ORF">GS399_19870</name>
</gene>
<feature type="domain" description="HTH araC/xylS-type" evidence="4">
    <location>
        <begin position="159"/>
        <end position="256"/>
    </location>
</feature>
<evidence type="ECO:0000259" key="4">
    <source>
        <dbReference type="PROSITE" id="PS01124"/>
    </source>
</evidence>
<dbReference type="PANTHER" id="PTHR43280">
    <property type="entry name" value="ARAC-FAMILY TRANSCRIPTIONAL REGULATOR"/>
    <property type="match status" value="1"/>
</dbReference>
<dbReference type="PANTHER" id="PTHR43280:SF2">
    <property type="entry name" value="HTH-TYPE TRANSCRIPTIONAL REGULATOR EXSA"/>
    <property type="match status" value="1"/>
</dbReference>
<comment type="caution">
    <text evidence="5">The sequence shown here is derived from an EMBL/GenBank/DDBJ whole genome shotgun (WGS) entry which is preliminary data.</text>
</comment>
<dbReference type="Proteomes" id="UP000466586">
    <property type="component" value="Unassembled WGS sequence"/>
</dbReference>
<keyword evidence="3" id="KW-0804">Transcription</keyword>
<dbReference type="Pfam" id="PF20240">
    <property type="entry name" value="DUF6597"/>
    <property type="match status" value="1"/>
</dbReference>
<proteinExistence type="predicted"/>
<reference evidence="5 6" key="1">
    <citation type="submission" date="2019-11" db="EMBL/GenBank/DDBJ databases">
        <title>Pedobacter sp. HMF7647 Genome sequencing and assembly.</title>
        <authorList>
            <person name="Kang H."/>
            <person name="Kim H."/>
            <person name="Joh K."/>
        </authorList>
    </citation>
    <scope>NUCLEOTIDE SEQUENCE [LARGE SCALE GENOMIC DNA]</scope>
    <source>
        <strain evidence="5 6">HMF7647</strain>
    </source>
</reference>
<dbReference type="Pfam" id="PF12833">
    <property type="entry name" value="HTH_18"/>
    <property type="match status" value="1"/>
</dbReference>
<accession>A0A7K1YFL6</accession>
<dbReference type="GO" id="GO:0003700">
    <property type="term" value="F:DNA-binding transcription factor activity"/>
    <property type="evidence" value="ECO:0007669"/>
    <property type="project" value="InterPro"/>
</dbReference>
<keyword evidence="6" id="KW-1185">Reference proteome</keyword>
<evidence type="ECO:0000313" key="6">
    <source>
        <dbReference type="Proteomes" id="UP000466586"/>
    </source>
</evidence>
<dbReference type="InterPro" id="IPR046532">
    <property type="entry name" value="DUF6597"/>
</dbReference>
<evidence type="ECO:0000256" key="2">
    <source>
        <dbReference type="ARBA" id="ARBA00023125"/>
    </source>
</evidence>
<dbReference type="PROSITE" id="PS01124">
    <property type="entry name" value="HTH_ARAC_FAMILY_2"/>
    <property type="match status" value="1"/>
</dbReference>
<keyword evidence="1" id="KW-0805">Transcription regulation</keyword>
<protein>
    <submittedName>
        <fullName evidence="5">Helix-turn-helix domain-containing protein</fullName>
    </submittedName>
</protein>
<dbReference type="SMART" id="SM00342">
    <property type="entry name" value="HTH_ARAC"/>
    <property type="match status" value="1"/>
</dbReference>